<dbReference type="Proteomes" id="UP001140510">
    <property type="component" value="Unassembled WGS sequence"/>
</dbReference>
<evidence type="ECO:0000313" key="2">
    <source>
        <dbReference type="Proteomes" id="UP001140510"/>
    </source>
</evidence>
<comment type="caution">
    <text evidence="1">The sequence shown here is derived from an EMBL/GenBank/DDBJ whole genome shotgun (WGS) entry which is preliminary data.</text>
</comment>
<gene>
    <name evidence="1" type="ORF">N0V91_000126</name>
</gene>
<reference evidence="1" key="1">
    <citation type="submission" date="2022-10" db="EMBL/GenBank/DDBJ databases">
        <title>Tapping the CABI collections for fungal endophytes: first genome assemblies for Collariella, Neodidymelliopsis, Ascochyta clinopodiicola, Didymella pomorum, Didymosphaeria variabile, Neocosmospora piperis and Neocucurbitaria cava.</title>
        <authorList>
            <person name="Hill R."/>
        </authorList>
    </citation>
    <scope>NUCLEOTIDE SEQUENCE</scope>
    <source>
        <strain evidence="1">IMI 355091</strain>
    </source>
</reference>
<evidence type="ECO:0000313" key="1">
    <source>
        <dbReference type="EMBL" id="KAJ4413152.1"/>
    </source>
</evidence>
<dbReference type="OrthoDB" id="5413656at2759"/>
<dbReference type="EMBL" id="JAPEVA010000001">
    <property type="protein sequence ID" value="KAJ4413152.1"/>
    <property type="molecule type" value="Genomic_DNA"/>
</dbReference>
<organism evidence="1 2">
    <name type="scientific">Didymella pomorum</name>
    <dbReference type="NCBI Taxonomy" id="749634"/>
    <lineage>
        <taxon>Eukaryota</taxon>
        <taxon>Fungi</taxon>
        <taxon>Dikarya</taxon>
        <taxon>Ascomycota</taxon>
        <taxon>Pezizomycotina</taxon>
        <taxon>Dothideomycetes</taxon>
        <taxon>Pleosporomycetidae</taxon>
        <taxon>Pleosporales</taxon>
        <taxon>Pleosporineae</taxon>
        <taxon>Didymellaceae</taxon>
        <taxon>Didymella</taxon>
    </lineage>
</organism>
<name>A0A9W8ZQF0_9PLEO</name>
<dbReference type="AlphaFoldDB" id="A0A9W8ZQF0"/>
<sequence length="209" mass="22419">MTSNSSGITVHNAGAFNCTFRVKSDGKETPSSTDKATGSTAVWSFDELTKDSGFKEGDNCWVSCDVNGGVTNHQSGGNFTLSKDTSQMLWYTVNGGTQDPSWSGPDNPSARFVVTTINEGAFSGRVRVKTGGRQTEQSRDLMAGQEAGWTFDELAGAGFNEGDSCWVSIDVDGGETNHQSRDNFDLHKDGGVARYKVTGGFENPSWSWA</sequence>
<keyword evidence="2" id="KW-1185">Reference proteome</keyword>
<protein>
    <submittedName>
        <fullName evidence="1">Uncharacterized protein</fullName>
    </submittedName>
</protein>
<accession>A0A9W8ZQF0</accession>
<proteinExistence type="predicted"/>